<gene>
    <name evidence="10" type="ORF">GCM10011386_35230</name>
</gene>
<accession>A0ABQ1MFT7</accession>
<feature type="domain" description="DNA methylase N-4/N-6" evidence="9">
    <location>
        <begin position="27"/>
        <end position="272"/>
    </location>
</feature>
<evidence type="ECO:0000256" key="2">
    <source>
        <dbReference type="ARBA" id="ARBA00022603"/>
    </source>
</evidence>
<comment type="caution">
    <text evidence="10">The sequence shown here is derived from an EMBL/GenBank/DDBJ whole genome shotgun (WGS) entry which is preliminary data.</text>
</comment>
<keyword evidence="2 10" id="KW-0489">Methyltransferase</keyword>
<dbReference type="GO" id="GO:0008168">
    <property type="term" value="F:methyltransferase activity"/>
    <property type="evidence" value="ECO:0007669"/>
    <property type="project" value="UniProtKB-KW"/>
</dbReference>
<dbReference type="Proteomes" id="UP000597338">
    <property type="component" value="Unassembled WGS sequence"/>
</dbReference>
<dbReference type="GO" id="GO:0032259">
    <property type="term" value="P:methylation"/>
    <property type="evidence" value="ECO:0007669"/>
    <property type="project" value="UniProtKB-KW"/>
</dbReference>
<evidence type="ECO:0000256" key="1">
    <source>
        <dbReference type="ARBA" id="ARBA00010203"/>
    </source>
</evidence>
<name>A0ABQ1MFT7_9SPHI</name>
<sequence>MSIPSTQHQVIISEAAGKMIELNDHSIDLVVTSPPYPMIEMWDDIMANINPAIGDDLRQGDGSAAFERMHQLLDTVWEQTYRVLKPGGFACINIGDATRTIDDQFALYANHSRIISAFLRLGFANMPNILWRKQTNAPNKFMGSGMLPAGAYVTLEHEWILVFRKAGKRVFRSEAEKQLRRESAFFWEERNTWFSDLWDLKGVKQKIANSGSRNRSAAFPFEIPYRLISMYSVKGDVVLDPFLGTGTTMLAAMATERNSLGIDIDGAFLPLIAKSINEAAPLPLNQYIRQRIEAHKTFMQLRALDKKKSPIKHFNETLSLPVMTSQETEIRFHYLDRIQQQTPTCYEVTYRDGERVN</sequence>
<dbReference type="InterPro" id="IPR029063">
    <property type="entry name" value="SAM-dependent_MTases_sf"/>
</dbReference>
<comment type="catalytic activity">
    <reaction evidence="7">
        <text>a 2'-deoxycytidine in DNA + S-adenosyl-L-methionine = an N(4)-methyl-2'-deoxycytidine in DNA + S-adenosyl-L-homocysteine + H(+)</text>
        <dbReference type="Rhea" id="RHEA:16857"/>
        <dbReference type="Rhea" id="RHEA-COMP:11369"/>
        <dbReference type="Rhea" id="RHEA-COMP:13674"/>
        <dbReference type="ChEBI" id="CHEBI:15378"/>
        <dbReference type="ChEBI" id="CHEBI:57856"/>
        <dbReference type="ChEBI" id="CHEBI:59789"/>
        <dbReference type="ChEBI" id="CHEBI:85452"/>
        <dbReference type="ChEBI" id="CHEBI:137933"/>
        <dbReference type="EC" id="2.1.1.113"/>
    </reaction>
</comment>
<keyword evidence="5" id="KW-0680">Restriction system</keyword>
<evidence type="ECO:0000256" key="7">
    <source>
        <dbReference type="ARBA" id="ARBA00049120"/>
    </source>
</evidence>
<dbReference type="InterPro" id="IPR017985">
    <property type="entry name" value="MeTrfase_CN4_CS"/>
</dbReference>
<dbReference type="PRINTS" id="PR00508">
    <property type="entry name" value="S21N4MTFRASE"/>
</dbReference>
<dbReference type="RefSeq" id="WP_188752785.1">
    <property type="nucleotide sequence ID" value="NZ_BMIK01000015.1"/>
</dbReference>
<evidence type="ECO:0000256" key="6">
    <source>
        <dbReference type="ARBA" id="ARBA00023125"/>
    </source>
</evidence>
<dbReference type="EC" id="2.1.1.-" evidence="8"/>
<dbReference type="InterPro" id="IPR001091">
    <property type="entry name" value="RM_Methyltransferase"/>
</dbReference>
<evidence type="ECO:0000313" key="10">
    <source>
        <dbReference type="EMBL" id="GGC40097.1"/>
    </source>
</evidence>
<keyword evidence="3" id="KW-0808">Transferase</keyword>
<dbReference type="PROSITE" id="PS00093">
    <property type="entry name" value="N4_MTASE"/>
    <property type="match status" value="1"/>
</dbReference>
<evidence type="ECO:0000256" key="3">
    <source>
        <dbReference type="ARBA" id="ARBA00022679"/>
    </source>
</evidence>
<dbReference type="EMBL" id="BMIK01000015">
    <property type="protein sequence ID" value="GGC40097.1"/>
    <property type="molecule type" value="Genomic_DNA"/>
</dbReference>
<comment type="similarity">
    <text evidence="1">Belongs to the N(4)/N(6)-methyltransferase family. N(4) subfamily.</text>
</comment>
<evidence type="ECO:0000259" key="9">
    <source>
        <dbReference type="Pfam" id="PF01555"/>
    </source>
</evidence>
<protein>
    <recommendedName>
        <fullName evidence="8">Methyltransferase</fullName>
        <ecNumber evidence="8">2.1.1.-</ecNumber>
    </recommendedName>
</protein>
<dbReference type="Gene3D" id="3.40.50.150">
    <property type="entry name" value="Vaccinia Virus protein VP39"/>
    <property type="match status" value="1"/>
</dbReference>
<reference evidence="11" key="1">
    <citation type="journal article" date="2019" name="Int. J. Syst. Evol. Microbiol.">
        <title>The Global Catalogue of Microorganisms (GCM) 10K type strain sequencing project: providing services to taxonomists for standard genome sequencing and annotation.</title>
        <authorList>
            <consortium name="The Broad Institute Genomics Platform"/>
            <consortium name="The Broad Institute Genome Sequencing Center for Infectious Disease"/>
            <person name="Wu L."/>
            <person name="Ma J."/>
        </authorList>
    </citation>
    <scope>NUCLEOTIDE SEQUENCE [LARGE SCALE GENOMIC DNA]</scope>
    <source>
        <strain evidence="11">CGMCC 1.15342</strain>
    </source>
</reference>
<evidence type="ECO:0000256" key="4">
    <source>
        <dbReference type="ARBA" id="ARBA00022691"/>
    </source>
</evidence>
<evidence type="ECO:0000256" key="5">
    <source>
        <dbReference type="ARBA" id="ARBA00022747"/>
    </source>
</evidence>
<keyword evidence="4" id="KW-0949">S-adenosyl-L-methionine</keyword>
<dbReference type="Pfam" id="PF01555">
    <property type="entry name" value="N6_N4_Mtase"/>
    <property type="match status" value="1"/>
</dbReference>
<organism evidence="10 11">
    <name type="scientific">Parapedobacter defluvii</name>
    <dbReference type="NCBI Taxonomy" id="2045106"/>
    <lineage>
        <taxon>Bacteria</taxon>
        <taxon>Pseudomonadati</taxon>
        <taxon>Bacteroidota</taxon>
        <taxon>Sphingobacteriia</taxon>
        <taxon>Sphingobacteriales</taxon>
        <taxon>Sphingobacteriaceae</taxon>
        <taxon>Parapedobacter</taxon>
    </lineage>
</organism>
<keyword evidence="11" id="KW-1185">Reference proteome</keyword>
<dbReference type="SUPFAM" id="SSF53335">
    <property type="entry name" value="S-adenosyl-L-methionine-dependent methyltransferases"/>
    <property type="match status" value="1"/>
</dbReference>
<proteinExistence type="inferred from homology"/>
<keyword evidence="6" id="KW-0238">DNA-binding</keyword>
<evidence type="ECO:0000256" key="8">
    <source>
        <dbReference type="RuleBase" id="RU362026"/>
    </source>
</evidence>
<dbReference type="InterPro" id="IPR002941">
    <property type="entry name" value="DNA_methylase_N4/N6"/>
</dbReference>
<evidence type="ECO:0000313" key="11">
    <source>
        <dbReference type="Proteomes" id="UP000597338"/>
    </source>
</evidence>